<accession>A0A6J4H4X3</accession>
<evidence type="ECO:0000256" key="1">
    <source>
        <dbReference type="SAM" id="MobiDB-lite"/>
    </source>
</evidence>
<proteinExistence type="predicted"/>
<evidence type="ECO:0000313" key="2">
    <source>
        <dbReference type="EMBL" id="CAA9214014.1"/>
    </source>
</evidence>
<organism evidence="2">
    <name type="scientific">uncultured Mycobacteriales bacterium</name>
    <dbReference type="NCBI Taxonomy" id="581187"/>
    <lineage>
        <taxon>Bacteria</taxon>
        <taxon>Bacillati</taxon>
        <taxon>Actinomycetota</taxon>
        <taxon>Actinomycetes</taxon>
        <taxon>Mycobacteriales</taxon>
        <taxon>environmental samples</taxon>
    </lineage>
</organism>
<feature type="region of interest" description="Disordered" evidence="1">
    <location>
        <begin position="1"/>
        <end position="141"/>
    </location>
</feature>
<keyword evidence="2" id="KW-0808">Transferase</keyword>
<dbReference type="EMBL" id="CADCTP010000012">
    <property type="protein sequence ID" value="CAA9214014.1"/>
    <property type="molecule type" value="Genomic_DNA"/>
</dbReference>
<feature type="region of interest" description="Disordered" evidence="1">
    <location>
        <begin position="153"/>
        <end position="182"/>
    </location>
</feature>
<gene>
    <name evidence="2" type="ORF">AVDCRST_MAG41-117</name>
</gene>
<feature type="compositionally biased region" description="Low complexity" evidence="1">
    <location>
        <begin position="121"/>
        <end position="141"/>
    </location>
</feature>
<feature type="region of interest" description="Disordered" evidence="1">
    <location>
        <begin position="194"/>
        <end position="252"/>
    </location>
</feature>
<feature type="compositionally biased region" description="Gly residues" evidence="1">
    <location>
        <begin position="243"/>
        <end position="252"/>
    </location>
</feature>
<dbReference type="GO" id="GO:0047267">
    <property type="term" value="F:undecaprenyl-phosphate mannosyltransferase activity"/>
    <property type="evidence" value="ECO:0007669"/>
    <property type="project" value="UniProtKB-EC"/>
</dbReference>
<keyword evidence="2" id="KW-0328">Glycosyltransferase</keyword>
<feature type="compositionally biased region" description="Basic residues" evidence="1">
    <location>
        <begin position="34"/>
        <end position="63"/>
    </location>
</feature>
<feature type="non-terminal residue" evidence="2">
    <location>
        <position position="252"/>
    </location>
</feature>
<feature type="compositionally biased region" description="Basic and acidic residues" evidence="1">
    <location>
        <begin position="203"/>
        <end position="225"/>
    </location>
</feature>
<sequence>ERGRPRAGPGGGPDVQRGGEPGAAAAPVAGLGARGRRAGRRRRQPGRHRRHRRPDGRRRRQRARPAPLGEGRPGRRVRRRVPLGAGRGLRRRRRDGRRRVARPGGAAPAAHRDARRRPGHRLPVGAGRAGPQLAGAPAAALPRREHLHPGAAALPHQGRHRGVPGVPAGGAGGAEARRGRLDRLLLPDRPRLEDLAGRLPGRRGADHVHRAGGRHVEDEPVDRHRGAVAGRGVGADLPQPGCPGAGAGREEL</sequence>
<feature type="compositionally biased region" description="Low complexity" evidence="1">
    <location>
        <begin position="227"/>
        <end position="236"/>
    </location>
</feature>
<name>A0A6J4H4X3_9ACTN</name>
<feature type="non-terminal residue" evidence="2">
    <location>
        <position position="1"/>
    </location>
</feature>
<reference evidence="2" key="1">
    <citation type="submission" date="2020-02" db="EMBL/GenBank/DDBJ databases">
        <authorList>
            <person name="Meier V. D."/>
        </authorList>
    </citation>
    <scope>NUCLEOTIDE SEQUENCE</scope>
    <source>
        <strain evidence="2">AVDCRST_MAG41</strain>
    </source>
</reference>
<protein>
    <submittedName>
        <fullName evidence="2">Undecaprenyl-phosphate mannosyltransferase</fullName>
        <ecNumber evidence="2">2.4.1.54</ecNumber>
    </submittedName>
</protein>
<feature type="compositionally biased region" description="Low complexity" evidence="1">
    <location>
        <begin position="14"/>
        <end position="31"/>
    </location>
</feature>
<dbReference type="EC" id="2.4.1.54" evidence="2"/>
<feature type="compositionally biased region" description="Basic residues" evidence="1">
    <location>
        <begin position="88"/>
        <end position="101"/>
    </location>
</feature>
<dbReference type="AlphaFoldDB" id="A0A6J4H4X3"/>